<dbReference type="InterPro" id="IPR024571">
    <property type="entry name" value="ERAP1-like_C_dom"/>
</dbReference>
<dbReference type="GO" id="GO:0043171">
    <property type="term" value="P:peptide catabolic process"/>
    <property type="evidence" value="ECO:0007669"/>
    <property type="project" value="TreeGrafter"/>
</dbReference>
<dbReference type="Gene3D" id="1.25.50.20">
    <property type="match status" value="1"/>
</dbReference>
<dbReference type="GO" id="GO:0005615">
    <property type="term" value="C:extracellular space"/>
    <property type="evidence" value="ECO:0007669"/>
    <property type="project" value="TreeGrafter"/>
</dbReference>
<dbReference type="GO" id="GO:0006508">
    <property type="term" value="P:proteolysis"/>
    <property type="evidence" value="ECO:0007669"/>
    <property type="project" value="TreeGrafter"/>
</dbReference>
<reference evidence="3 4" key="1">
    <citation type="submission" date="2014-03" db="EMBL/GenBank/DDBJ databases">
        <title>Draft genome of the hookworm Oesophagostomum dentatum.</title>
        <authorList>
            <person name="Mitreva M."/>
        </authorList>
    </citation>
    <scope>NUCLEOTIDE SEQUENCE [LARGE SCALE GENOMIC DNA]</scope>
    <source>
        <strain evidence="3 4">OD-Hann</strain>
    </source>
</reference>
<dbReference type="Proteomes" id="UP000053660">
    <property type="component" value="Unassembled WGS sequence"/>
</dbReference>
<evidence type="ECO:0000256" key="1">
    <source>
        <dbReference type="ARBA" id="ARBA00010136"/>
    </source>
</evidence>
<dbReference type="GO" id="GO:0042277">
    <property type="term" value="F:peptide binding"/>
    <property type="evidence" value="ECO:0007669"/>
    <property type="project" value="TreeGrafter"/>
</dbReference>
<dbReference type="GO" id="GO:0070006">
    <property type="term" value="F:metalloaminopeptidase activity"/>
    <property type="evidence" value="ECO:0007669"/>
    <property type="project" value="TreeGrafter"/>
</dbReference>
<dbReference type="PANTHER" id="PTHR11533">
    <property type="entry name" value="PROTEASE M1 ZINC METALLOPROTEASE"/>
    <property type="match status" value="1"/>
</dbReference>
<accession>A0A0B1S7R2</accession>
<evidence type="ECO:0000313" key="3">
    <source>
        <dbReference type="EMBL" id="KHJ79941.1"/>
    </source>
</evidence>
<dbReference type="AlphaFoldDB" id="A0A0B1S7R2"/>
<dbReference type="GO" id="GO:0005737">
    <property type="term" value="C:cytoplasm"/>
    <property type="evidence" value="ECO:0007669"/>
    <property type="project" value="TreeGrafter"/>
</dbReference>
<comment type="similarity">
    <text evidence="1">Belongs to the peptidase M1 family.</text>
</comment>
<dbReference type="GO" id="GO:0016020">
    <property type="term" value="C:membrane"/>
    <property type="evidence" value="ECO:0007669"/>
    <property type="project" value="TreeGrafter"/>
</dbReference>
<dbReference type="EMBL" id="KN602516">
    <property type="protein sequence ID" value="KHJ79941.1"/>
    <property type="molecule type" value="Genomic_DNA"/>
</dbReference>
<feature type="domain" description="ERAP1-like C-terminal" evidence="2">
    <location>
        <begin position="26"/>
        <end position="167"/>
    </location>
</feature>
<dbReference type="GO" id="GO:0008270">
    <property type="term" value="F:zinc ion binding"/>
    <property type="evidence" value="ECO:0007669"/>
    <property type="project" value="TreeGrafter"/>
</dbReference>
<keyword evidence="4" id="KW-1185">Reference proteome</keyword>
<dbReference type="OrthoDB" id="5868332at2759"/>
<organism evidence="3 4">
    <name type="scientific">Oesophagostomum dentatum</name>
    <name type="common">Nodular worm</name>
    <dbReference type="NCBI Taxonomy" id="61180"/>
    <lineage>
        <taxon>Eukaryota</taxon>
        <taxon>Metazoa</taxon>
        <taxon>Ecdysozoa</taxon>
        <taxon>Nematoda</taxon>
        <taxon>Chromadorea</taxon>
        <taxon>Rhabditida</taxon>
        <taxon>Rhabditina</taxon>
        <taxon>Rhabditomorpha</taxon>
        <taxon>Strongyloidea</taxon>
        <taxon>Strongylidae</taxon>
        <taxon>Oesophagostomum</taxon>
    </lineage>
</organism>
<sequence>MKYKSIFDRKVVPGCQDKNAQASRCVSIAPPLREKTYCYGIKMGGDLAFRKVMDLYLAESVQLEKDVLRRSLGCHKNTTALREMMLLALDRNSTFVRLQDVSDIFVSISKSPIGRKLLFDFLIANWDRIYNGMMSEHESIAEIISAASDGVRTYQQLEQLKHLKSTGKHASEFSVFDEVIEESEHRVEWIQKHHGRLIEYFKKLL</sequence>
<evidence type="ECO:0000259" key="2">
    <source>
        <dbReference type="Pfam" id="PF11838"/>
    </source>
</evidence>
<dbReference type="InterPro" id="IPR050344">
    <property type="entry name" value="Peptidase_M1_aminopeptidases"/>
</dbReference>
<protein>
    <recommendedName>
        <fullName evidence="2">ERAP1-like C-terminal domain-containing protein</fullName>
    </recommendedName>
</protein>
<name>A0A0B1S7R2_OESDE</name>
<dbReference type="Pfam" id="PF11838">
    <property type="entry name" value="ERAP1_C"/>
    <property type="match status" value="1"/>
</dbReference>
<proteinExistence type="inferred from homology"/>
<dbReference type="PANTHER" id="PTHR11533:SF301">
    <property type="entry name" value="AMINOPEPTIDASE"/>
    <property type="match status" value="1"/>
</dbReference>
<evidence type="ECO:0000313" key="4">
    <source>
        <dbReference type="Proteomes" id="UP000053660"/>
    </source>
</evidence>
<gene>
    <name evidence="3" type="ORF">OESDEN_20397</name>
</gene>